<comment type="cofactor">
    <cofactor evidence="1">
        <name>Zn(2+)</name>
        <dbReference type="ChEBI" id="CHEBI:29105"/>
    </cofactor>
</comment>
<evidence type="ECO:0000259" key="6">
    <source>
        <dbReference type="SMART" id="SM00829"/>
    </source>
</evidence>
<dbReference type="InterPro" id="IPR013149">
    <property type="entry name" value="ADH-like_C"/>
</dbReference>
<evidence type="ECO:0000313" key="8">
    <source>
        <dbReference type="Proteomes" id="UP000501240"/>
    </source>
</evidence>
<evidence type="ECO:0000256" key="2">
    <source>
        <dbReference type="ARBA" id="ARBA00022723"/>
    </source>
</evidence>
<dbReference type="SMART" id="SM00829">
    <property type="entry name" value="PKS_ER"/>
    <property type="match status" value="1"/>
</dbReference>
<organism evidence="7 8">
    <name type="scientific">Actinomadura verrucosospora</name>
    <dbReference type="NCBI Taxonomy" id="46165"/>
    <lineage>
        <taxon>Bacteria</taxon>
        <taxon>Bacillati</taxon>
        <taxon>Actinomycetota</taxon>
        <taxon>Actinomycetes</taxon>
        <taxon>Streptosporangiales</taxon>
        <taxon>Thermomonosporaceae</taxon>
        <taxon>Actinomadura</taxon>
    </lineage>
</organism>
<sequence>MRAVRVTGGPETLAVADVAVPEPGPGEVLVEVHAVGVNQLERQVMAGARLGGEPAALPRTVGIDPVGVVVATGGGRADDLLGRRVAVKPNLPCGGCRFCREGREADCTDQTVLGVHRDGGAAEYTAVPARAVFPLPDGVPFPVAAAAVHSVPIALHMIRRGGGVRPGDAVLVTGATGALGCAALQVATALGARVIAGALEGEPTGELRDLGAEAVLSYGAQDVAGLPGAVRAHAPDGVRLVIDATGSGPLIEAALDALGWAGHAVFAAALPGAAVTVESRPFYARRLTLHGCAAADNADMRDGLALLAGGRVRPPVAAVHGLEQAGAAYAHAGRRDHLGKVVLQVRPEPGSRPEKERSCPPPWTTSA</sequence>
<feature type="compositionally biased region" description="Basic and acidic residues" evidence="5">
    <location>
        <begin position="349"/>
        <end position="358"/>
    </location>
</feature>
<keyword evidence="2" id="KW-0479">Metal-binding</keyword>
<dbReference type="SUPFAM" id="SSF51735">
    <property type="entry name" value="NAD(P)-binding Rossmann-fold domains"/>
    <property type="match status" value="1"/>
</dbReference>
<dbReference type="PANTHER" id="PTHR43401:SF2">
    <property type="entry name" value="L-THREONINE 3-DEHYDROGENASE"/>
    <property type="match status" value="1"/>
</dbReference>
<dbReference type="Gene3D" id="3.90.180.10">
    <property type="entry name" value="Medium-chain alcohol dehydrogenases, catalytic domain"/>
    <property type="match status" value="1"/>
</dbReference>
<dbReference type="InterPro" id="IPR013154">
    <property type="entry name" value="ADH-like_N"/>
</dbReference>
<evidence type="ECO:0000256" key="1">
    <source>
        <dbReference type="ARBA" id="ARBA00001947"/>
    </source>
</evidence>
<keyword evidence="8" id="KW-1185">Reference proteome</keyword>
<feature type="domain" description="Enoyl reductase (ER)" evidence="6">
    <location>
        <begin position="8"/>
        <end position="343"/>
    </location>
</feature>
<protein>
    <submittedName>
        <fullName evidence="7">Zinc-binding alcohol dehydrogenase</fullName>
    </submittedName>
</protein>
<dbReference type="InterPro" id="IPR020843">
    <property type="entry name" value="ER"/>
</dbReference>
<proteinExistence type="predicted"/>
<evidence type="ECO:0000256" key="5">
    <source>
        <dbReference type="SAM" id="MobiDB-lite"/>
    </source>
</evidence>
<dbReference type="PANTHER" id="PTHR43401">
    <property type="entry name" value="L-THREONINE 3-DEHYDROGENASE"/>
    <property type="match status" value="1"/>
</dbReference>
<dbReference type="InterPro" id="IPR036291">
    <property type="entry name" value="NAD(P)-bd_dom_sf"/>
</dbReference>
<reference evidence="7 8" key="1">
    <citation type="submission" date="2020-05" db="EMBL/GenBank/DDBJ databases">
        <title>Actinomadura verrucosospora NRRL-B18236 (PFL_A860) Genome sequencing and assembly.</title>
        <authorList>
            <person name="Samborskyy M."/>
        </authorList>
    </citation>
    <scope>NUCLEOTIDE SEQUENCE [LARGE SCALE GENOMIC DNA]</scope>
    <source>
        <strain evidence="7 8">NRRL:B18236</strain>
    </source>
</reference>
<dbReference type="GO" id="GO:0016491">
    <property type="term" value="F:oxidoreductase activity"/>
    <property type="evidence" value="ECO:0007669"/>
    <property type="project" value="UniProtKB-KW"/>
</dbReference>
<evidence type="ECO:0000256" key="4">
    <source>
        <dbReference type="ARBA" id="ARBA00023002"/>
    </source>
</evidence>
<evidence type="ECO:0000256" key="3">
    <source>
        <dbReference type="ARBA" id="ARBA00022833"/>
    </source>
</evidence>
<feature type="region of interest" description="Disordered" evidence="5">
    <location>
        <begin position="346"/>
        <end position="367"/>
    </location>
</feature>
<keyword evidence="3" id="KW-0862">Zinc</keyword>
<dbReference type="AlphaFoldDB" id="A0A7D3ZQS1"/>
<name>A0A7D3ZQS1_ACTVE</name>
<dbReference type="GO" id="GO:0046872">
    <property type="term" value="F:metal ion binding"/>
    <property type="evidence" value="ECO:0007669"/>
    <property type="project" value="UniProtKB-KW"/>
</dbReference>
<dbReference type="SUPFAM" id="SSF50129">
    <property type="entry name" value="GroES-like"/>
    <property type="match status" value="1"/>
</dbReference>
<keyword evidence="4" id="KW-0560">Oxidoreductase</keyword>
<gene>
    <name evidence="7" type="ORF">ACTIVE_5905</name>
</gene>
<dbReference type="Pfam" id="PF00107">
    <property type="entry name" value="ADH_zinc_N"/>
    <property type="match status" value="1"/>
</dbReference>
<evidence type="ECO:0000313" key="7">
    <source>
        <dbReference type="EMBL" id="QKG24262.1"/>
    </source>
</evidence>
<dbReference type="EMBL" id="CP053892">
    <property type="protein sequence ID" value="QKG24262.1"/>
    <property type="molecule type" value="Genomic_DNA"/>
</dbReference>
<dbReference type="RefSeq" id="WP_173098099.1">
    <property type="nucleotide sequence ID" value="NZ_CP053892.1"/>
</dbReference>
<dbReference type="Proteomes" id="UP000501240">
    <property type="component" value="Chromosome"/>
</dbReference>
<dbReference type="Pfam" id="PF08240">
    <property type="entry name" value="ADH_N"/>
    <property type="match status" value="1"/>
</dbReference>
<dbReference type="InterPro" id="IPR011032">
    <property type="entry name" value="GroES-like_sf"/>
</dbReference>
<accession>A0A7D3ZQS1</accession>
<dbReference type="InterPro" id="IPR050129">
    <property type="entry name" value="Zn_alcohol_dh"/>
</dbReference>